<protein>
    <submittedName>
        <fullName evidence="1">Uncharacterized protein</fullName>
    </submittedName>
</protein>
<name>X1DBV0_9ZZZZ</name>
<gene>
    <name evidence="1" type="ORF">S01H4_57101</name>
</gene>
<evidence type="ECO:0000313" key="1">
    <source>
        <dbReference type="EMBL" id="GAH17702.1"/>
    </source>
</evidence>
<organism evidence="1">
    <name type="scientific">marine sediment metagenome</name>
    <dbReference type="NCBI Taxonomy" id="412755"/>
    <lineage>
        <taxon>unclassified sequences</taxon>
        <taxon>metagenomes</taxon>
        <taxon>ecological metagenomes</taxon>
    </lineage>
</organism>
<accession>X1DBV0</accession>
<proteinExistence type="predicted"/>
<sequence>MKIPIFMIFQFFGVISSWASKALEDGKVTALEGFELLVSLATVLGIPLDFKVDDFFPPGENEVKIDPVGSDLKLDVIDKVPRPDK</sequence>
<dbReference type="EMBL" id="BART01033175">
    <property type="protein sequence ID" value="GAH17702.1"/>
    <property type="molecule type" value="Genomic_DNA"/>
</dbReference>
<comment type="caution">
    <text evidence="1">The sequence shown here is derived from an EMBL/GenBank/DDBJ whole genome shotgun (WGS) entry which is preliminary data.</text>
</comment>
<reference evidence="1" key="1">
    <citation type="journal article" date="2014" name="Front. Microbiol.">
        <title>High frequency of phylogenetically diverse reductive dehalogenase-homologous genes in deep subseafloor sedimentary metagenomes.</title>
        <authorList>
            <person name="Kawai M."/>
            <person name="Futagami T."/>
            <person name="Toyoda A."/>
            <person name="Takaki Y."/>
            <person name="Nishi S."/>
            <person name="Hori S."/>
            <person name="Arai W."/>
            <person name="Tsubouchi T."/>
            <person name="Morono Y."/>
            <person name="Uchiyama I."/>
            <person name="Ito T."/>
            <person name="Fujiyama A."/>
            <person name="Inagaki F."/>
            <person name="Takami H."/>
        </authorList>
    </citation>
    <scope>NUCLEOTIDE SEQUENCE</scope>
    <source>
        <strain evidence="1">Expedition CK06-06</strain>
    </source>
</reference>
<dbReference type="AlphaFoldDB" id="X1DBV0"/>